<evidence type="ECO:0000313" key="6">
    <source>
        <dbReference type="EMBL" id="EKP95591.1"/>
    </source>
</evidence>
<dbReference type="PANTHER" id="PTHR11228">
    <property type="entry name" value="RADICAL SAM DOMAIN PROTEIN"/>
    <property type="match status" value="1"/>
</dbReference>
<dbReference type="PANTHER" id="PTHR11228:SF7">
    <property type="entry name" value="PQQA PEPTIDE CYCLASE"/>
    <property type="match status" value="1"/>
</dbReference>
<dbReference type="CDD" id="cd21109">
    <property type="entry name" value="SPASM"/>
    <property type="match status" value="1"/>
</dbReference>
<comment type="caution">
    <text evidence="6">The sequence shown here is derived from an EMBL/GenBank/DDBJ whole genome shotgun (WGS) entry which is preliminary data.</text>
</comment>
<organism evidence="6 7">
    <name type="scientific">Thermaerobacter subterraneus DSM 13965</name>
    <dbReference type="NCBI Taxonomy" id="867903"/>
    <lineage>
        <taxon>Bacteria</taxon>
        <taxon>Bacillati</taxon>
        <taxon>Bacillota</taxon>
        <taxon>Clostridia</taxon>
        <taxon>Eubacteriales</taxon>
        <taxon>Clostridiales Family XVII. Incertae Sedis</taxon>
        <taxon>Thermaerobacter</taxon>
    </lineage>
</organism>
<dbReference type="SUPFAM" id="SSF102114">
    <property type="entry name" value="Radical SAM enzymes"/>
    <property type="match status" value="1"/>
</dbReference>
<dbReference type="InterPro" id="IPR050377">
    <property type="entry name" value="Radical_SAM_PqqE_MftC-like"/>
</dbReference>
<dbReference type="GO" id="GO:0003824">
    <property type="term" value="F:catalytic activity"/>
    <property type="evidence" value="ECO:0007669"/>
    <property type="project" value="InterPro"/>
</dbReference>
<dbReference type="GO" id="GO:0046872">
    <property type="term" value="F:metal ion binding"/>
    <property type="evidence" value="ECO:0007669"/>
    <property type="project" value="UniProtKB-KW"/>
</dbReference>
<dbReference type="eggNOG" id="COG0535">
    <property type="taxonomic scope" value="Bacteria"/>
</dbReference>
<dbReference type="SFLD" id="SFLDG01067">
    <property type="entry name" value="SPASM/twitch_domain_containing"/>
    <property type="match status" value="1"/>
</dbReference>
<dbReference type="InterPro" id="IPR023885">
    <property type="entry name" value="4Fe4S-binding_SPASM_dom"/>
</dbReference>
<proteinExistence type="predicted"/>
<dbReference type="CDD" id="cd01335">
    <property type="entry name" value="Radical_SAM"/>
    <property type="match status" value="1"/>
</dbReference>
<keyword evidence="3" id="KW-0408">Iron</keyword>
<dbReference type="SFLD" id="SFLDG01386">
    <property type="entry name" value="main_SPASM_domain-containing"/>
    <property type="match status" value="1"/>
</dbReference>
<dbReference type="InterPro" id="IPR058240">
    <property type="entry name" value="rSAM_sf"/>
</dbReference>
<dbReference type="InterPro" id="IPR007197">
    <property type="entry name" value="rSAM"/>
</dbReference>
<dbReference type="RefSeq" id="WP_006903616.1">
    <property type="nucleotide sequence ID" value="NZ_JH976535.1"/>
</dbReference>
<sequence length="458" mass="51713">MILSFGDRWLIRREYFGALAVDKTGEDRVLYLNRPAATIVELCIRAPRQLDDLVTWFGNDSRTTIQSLVHRQLLEADLVDTYRIIESSEIHDVVSTFDMLNPDYLTAPFEVNLYTTTRCNLNCKFCYLSADTRQQYGPNVMERTLLAKALSDCAEAGVMCVNFLGGEPFLDQQAIRYAIEHYYNRFLISITTNGTIAPDDYTLSLLSRPGVDVIVSIHSSKPEVHDFVTQATGAWHRAVHTLKRLTRAGVRTAVQMVLTRFTTKDDVIGLVRMARELGANGFYVNNMFPGSHMSLEEYVAIAMPPEDVRPIAEELNELRRHYSDSFYIFPKGTYLFAYNDEPIPNESGLDKYLWPVVDGLTSLEVMSDGQVFPGPVLLNGISEPVGNLREKTLYDVWHSTEMQQRRKRPTISYSPCRECVHVSVCGGGSGSISRVIAGRETAGDVRCPRVWRLLVQAN</sequence>
<evidence type="ECO:0000256" key="4">
    <source>
        <dbReference type="ARBA" id="ARBA00023014"/>
    </source>
</evidence>
<name>K6QF63_9FIRM</name>
<reference evidence="6" key="1">
    <citation type="submission" date="2010-10" db="EMBL/GenBank/DDBJ databases">
        <authorList>
            <consortium name="US DOE Joint Genome Institute (JGI-PGF)"/>
            <person name="Lucas S."/>
            <person name="Copeland A."/>
            <person name="Lapidus A."/>
            <person name="Bruce D."/>
            <person name="Goodwin L."/>
            <person name="Pitluck S."/>
            <person name="Kyrpides N."/>
            <person name="Mavromatis K."/>
            <person name="Detter J.C."/>
            <person name="Han C."/>
            <person name="Land M."/>
            <person name="Hauser L."/>
            <person name="Markowitz V."/>
            <person name="Cheng J.-F."/>
            <person name="Hugenholtz P."/>
            <person name="Woyke T."/>
            <person name="Wu D."/>
            <person name="Pukall R."/>
            <person name="Wahrenburg C."/>
            <person name="Brambilla E."/>
            <person name="Klenk H.-P."/>
            <person name="Eisen J.A."/>
        </authorList>
    </citation>
    <scope>NUCLEOTIDE SEQUENCE [LARGE SCALE GENOMIC DNA]</scope>
    <source>
        <strain evidence="6">DSM 13965</strain>
    </source>
</reference>
<dbReference type="Pfam" id="PF04055">
    <property type="entry name" value="Radical_SAM"/>
    <property type="match status" value="1"/>
</dbReference>
<keyword evidence="4" id="KW-0411">Iron-sulfur</keyword>
<dbReference type="GO" id="GO:0051536">
    <property type="term" value="F:iron-sulfur cluster binding"/>
    <property type="evidence" value="ECO:0007669"/>
    <property type="project" value="UniProtKB-KW"/>
</dbReference>
<dbReference type="InterPro" id="IPR006638">
    <property type="entry name" value="Elp3/MiaA/NifB-like_rSAM"/>
</dbReference>
<gene>
    <name evidence="6" type="ORF">ThesuDRAFT_01345</name>
</gene>
<dbReference type="SFLD" id="SFLDS00029">
    <property type="entry name" value="Radical_SAM"/>
    <property type="match status" value="1"/>
</dbReference>
<feature type="domain" description="Radical SAM core" evidence="5">
    <location>
        <begin position="105"/>
        <end position="325"/>
    </location>
</feature>
<keyword evidence="7" id="KW-1185">Reference proteome</keyword>
<dbReference type="Gene3D" id="3.20.20.70">
    <property type="entry name" value="Aldolase class I"/>
    <property type="match status" value="1"/>
</dbReference>
<evidence type="ECO:0000256" key="2">
    <source>
        <dbReference type="ARBA" id="ARBA00022723"/>
    </source>
</evidence>
<keyword evidence="1" id="KW-0949">S-adenosyl-L-methionine</keyword>
<evidence type="ECO:0000256" key="1">
    <source>
        <dbReference type="ARBA" id="ARBA00022691"/>
    </source>
</evidence>
<evidence type="ECO:0000256" key="3">
    <source>
        <dbReference type="ARBA" id="ARBA00023004"/>
    </source>
</evidence>
<dbReference type="InterPro" id="IPR013785">
    <property type="entry name" value="Aldolase_TIM"/>
</dbReference>
<reference evidence="6" key="2">
    <citation type="submission" date="2012-10" db="EMBL/GenBank/DDBJ databases">
        <title>Improved high-quality draft of Thermaerobacter subterraneus C21, DSM 13965.</title>
        <authorList>
            <consortium name="DOE Joint Genome Institute"/>
            <person name="Eisen J."/>
            <person name="Huntemann M."/>
            <person name="Wei C.-L."/>
            <person name="Han J."/>
            <person name="Detter J.C."/>
            <person name="Han C."/>
            <person name="Tapia R."/>
            <person name="Chen A."/>
            <person name="Kyrpides N."/>
            <person name="Mavromatis K."/>
            <person name="Markowitz V."/>
            <person name="Szeto E."/>
            <person name="Ivanova N."/>
            <person name="Mikhailova N."/>
            <person name="Ovchinnikova G."/>
            <person name="Pagani I."/>
            <person name="Pati A."/>
            <person name="Goodwin L."/>
            <person name="Nordberg H.P."/>
            <person name="Cantor M.N."/>
            <person name="Hua S.X."/>
            <person name="Woyke T."/>
            <person name="Eisen J."/>
            <person name="Klenk H.-P."/>
        </authorList>
    </citation>
    <scope>NUCLEOTIDE SEQUENCE [LARGE SCALE GENOMIC DNA]</scope>
    <source>
        <strain evidence="6">DSM 13965</strain>
    </source>
</reference>
<dbReference type="PROSITE" id="PS51918">
    <property type="entry name" value="RADICAL_SAM"/>
    <property type="match status" value="1"/>
</dbReference>
<dbReference type="HOGENOM" id="CLU_681231_0_0_9"/>
<dbReference type="SMART" id="SM00729">
    <property type="entry name" value="Elp3"/>
    <property type="match status" value="1"/>
</dbReference>
<evidence type="ECO:0000313" key="7">
    <source>
        <dbReference type="Proteomes" id="UP000005710"/>
    </source>
</evidence>
<keyword evidence="2" id="KW-0479">Metal-binding</keyword>
<dbReference type="STRING" id="867903.ThesuDRAFT_01345"/>
<evidence type="ECO:0000259" key="5">
    <source>
        <dbReference type="PROSITE" id="PS51918"/>
    </source>
</evidence>
<dbReference type="Proteomes" id="UP000005710">
    <property type="component" value="Unassembled WGS sequence"/>
</dbReference>
<dbReference type="Pfam" id="PF13186">
    <property type="entry name" value="SPASM"/>
    <property type="match status" value="1"/>
</dbReference>
<dbReference type="AlphaFoldDB" id="K6QF63"/>
<dbReference type="OrthoDB" id="7021155at2"/>
<dbReference type="EMBL" id="AENY02000002">
    <property type="protein sequence ID" value="EKP95591.1"/>
    <property type="molecule type" value="Genomic_DNA"/>
</dbReference>
<accession>K6QF63</accession>
<protein>
    <submittedName>
        <fullName evidence="6">Fe-S oxidoreductase</fullName>
    </submittedName>
</protein>